<protein>
    <recommendedName>
        <fullName evidence="2">Glycosyltransferase</fullName>
    </recommendedName>
</protein>
<evidence type="ECO:0008006" key="2">
    <source>
        <dbReference type="Google" id="ProtNLM"/>
    </source>
</evidence>
<dbReference type="AlphaFoldDB" id="A0A6C0KQQ3"/>
<sequence>MKNFGFITCRHVRCEKTNKYWNQCVKLIRTLYPFKQIIIIDDNSNQEFVKADFDYNNITIIQSEYPGRGEILPFIYLLKYKWFKNACFIHDSVFIHKRVPFETFNVPVLPIWHHTYDKENLDNLIRLASALNNNSILIEKLRGSTINILGLKDPDKFNFNLVFGCQTYINLSFLELIQNKYNITNLVNVVHNRTDRCGMERIFGLLFTLEYPNLNKINSLFGNIIRKNHSFNYHYEDYENDLKEKKIIYPFVKVWSGR</sequence>
<dbReference type="EMBL" id="MN740943">
    <property type="protein sequence ID" value="QHU19047.1"/>
    <property type="molecule type" value="Genomic_DNA"/>
</dbReference>
<organism evidence="1">
    <name type="scientific">viral metagenome</name>
    <dbReference type="NCBI Taxonomy" id="1070528"/>
    <lineage>
        <taxon>unclassified sequences</taxon>
        <taxon>metagenomes</taxon>
        <taxon>organismal metagenomes</taxon>
    </lineage>
</organism>
<name>A0A6C0KQQ3_9ZZZZ</name>
<proteinExistence type="predicted"/>
<evidence type="ECO:0000313" key="1">
    <source>
        <dbReference type="EMBL" id="QHU19047.1"/>
    </source>
</evidence>
<reference evidence="1" key="1">
    <citation type="journal article" date="2020" name="Nature">
        <title>Giant virus diversity and host interactions through global metagenomics.</title>
        <authorList>
            <person name="Schulz F."/>
            <person name="Roux S."/>
            <person name="Paez-Espino D."/>
            <person name="Jungbluth S."/>
            <person name="Walsh D.A."/>
            <person name="Denef V.J."/>
            <person name="McMahon K.D."/>
            <person name="Konstantinidis K.T."/>
            <person name="Eloe-Fadrosh E.A."/>
            <person name="Kyrpides N.C."/>
            <person name="Woyke T."/>
        </authorList>
    </citation>
    <scope>NUCLEOTIDE SEQUENCE</scope>
    <source>
        <strain evidence="1">GVMAG-S-3300013014-104</strain>
    </source>
</reference>
<accession>A0A6C0KQQ3</accession>